<accession>A0A261G9X0</accession>
<comment type="caution">
    <text evidence="2">The sequence shown here is derived from an EMBL/GenBank/DDBJ whole genome shotgun (WGS) entry which is preliminary data.</text>
</comment>
<proteinExistence type="predicted"/>
<reference evidence="2 3" key="1">
    <citation type="journal article" date="2017" name="BMC Genomics">
        <title>Comparative genomic and phylogenomic analyses of the Bifidobacteriaceae family.</title>
        <authorList>
            <person name="Lugli G.A."/>
            <person name="Milani C."/>
            <person name="Turroni F."/>
            <person name="Duranti S."/>
            <person name="Mancabelli L."/>
            <person name="Mangifesta M."/>
            <person name="Ferrario C."/>
            <person name="Modesto M."/>
            <person name="Mattarelli P."/>
            <person name="Jiri K."/>
            <person name="van Sinderen D."/>
            <person name="Ventura M."/>
        </authorList>
    </citation>
    <scope>NUCLEOTIDE SEQUENCE [LARGE SCALE GENOMIC DNA]</scope>
    <source>
        <strain evidence="2 3">LMG 28769</strain>
    </source>
</reference>
<evidence type="ECO:0000313" key="2">
    <source>
        <dbReference type="EMBL" id="OZG67985.1"/>
    </source>
</evidence>
<keyword evidence="1" id="KW-1133">Transmembrane helix</keyword>
<feature type="transmembrane region" description="Helical" evidence="1">
    <location>
        <begin position="6"/>
        <end position="25"/>
    </location>
</feature>
<keyword evidence="3" id="KW-1185">Reference proteome</keyword>
<dbReference type="AlphaFoldDB" id="A0A261G9X0"/>
<evidence type="ECO:0000313" key="3">
    <source>
        <dbReference type="Proteomes" id="UP000216451"/>
    </source>
</evidence>
<keyword evidence="1" id="KW-0812">Transmembrane</keyword>
<feature type="transmembrane region" description="Helical" evidence="1">
    <location>
        <begin position="46"/>
        <end position="66"/>
    </location>
</feature>
<organism evidence="2 3">
    <name type="scientific">Bifidobacterium aquikefiri</name>
    <dbReference type="NCBI Taxonomy" id="1653207"/>
    <lineage>
        <taxon>Bacteria</taxon>
        <taxon>Bacillati</taxon>
        <taxon>Actinomycetota</taxon>
        <taxon>Actinomycetes</taxon>
        <taxon>Bifidobacteriales</taxon>
        <taxon>Bifidobacteriaceae</taxon>
        <taxon>Bifidobacterium</taxon>
    </lineage>
</organism>
<protein>
    <submittedName>
        <fullName evidence="2">Uncharacterized protein</fullName>
    </submittedName>
</protein>
<gene>
    <name evidence="2" type="ORF">BAQU_0631</name>
</gene>
<dbReference type="EMBL" id="MWXA01000003">
    <property type="protein sequence ID" value="OZG67985.1"/>
    <property type="molecule type" value="Genomic_DNA"/>
</dbReference>
<evidence type="ECO:0000256" key="1">
    <source>
        <dbReference type="SAM" id="Phobius"/>
    </source>
</evidence>
<dbReference type="Proteomes" id="UP000216451">
    <property type="component" value="Unassembled WGS sequence"/>
</dbReference>
<name>A0A261G9X0_9BIFI</name>
<sequence length="69" mass="7613">MILFWTGLVVTIIGVLILVMGGISFQMRALSNKKPWDGHTRPLLGYGLLTFIIGIGIFLPGIIHLYNMA</sequence>
<keyword evidence="1" id="KW-0472">Membrane</keyword>